<proteinExistence type="predicted"/>
<feature type="region of interest" description="Disordered" evidence="3">
    <location>
        <begin position="92"/>
        <end position="141"/>
    </location>
</feature>
<feature type="non-terminal residue" evidence="5">
    <location>
        <position position="223"/>
    </location>
</feature>
<name>A0ABQ9TNH8_SAGOE</name>
<sequence>MSPANPTRCASSMAPIPLGLLASPFAPESWQPLWGTKQNKKKVEEEEYVVEKILGHGAVKGRVEHLLKGEGFSDEDHTWEPEENLDFPDLIAEFPQSQKTTHETEKSEGDKHKADDSKNKGKESKAKKKQEASEKPRFAWGLEPEQIIGATDSSGELMFPVKQTTLMRLTRSLPRKPTSSAHRLSYPSMRKGIPTPRRMMTKKMTRILTLLSTSPITADCGSQ</sequence>
<dbReference type="InterPro" id="IPR016197">
    <property type="entry name" value="Chromo-like_dom_sf"/>
</dbReference>
<dbReference type="EMBL" id="JASSZA010000020">
    <property type="protein sequence ID" value="KAK2086327.1"/>
    <property type="molecule type" value="Genomic_DNA"/>
</dbReference>
<dbReference type="InterPro" id="IPR051219">
    <property type="entry name" value="Heterochromatin_chromo-domain"/>
</dbReference>
<dbReference type="PRINTS" id="PR00504">
    <property type="entry name" value="CHROMODOMAIN"/>
</dbReference>
<reference evidence="5 6" key="1">
    <citation type="submission" date="2023-05" db="EMBL/GenBank/DDBJ databases">
        <title>B98-5 Cell Line De Novo Hybrid Assembly: An Optical Mapping Approach.</title>
        <authorList>
            <person name="Kananen K."/>
            <person name="Auerbach J.A."/>
            <person name="Kautto E."/>
            <person name="Blachly J.S."/>
        </authorList>
    </citation>
    <scope>NUCLEOTIDE SEQUENCE [LARGE SCALE GENOMIC DNA]</scope>
    <source>
        <strain evidence="5">B95-8</strain>
        <tissue evidence="5">Cell line</tissue>
    </source>
</reference>
<feature type="compositionally biased region" description="Basic and acidic residues" evidence="3">
    <location>
        <begin position="100"/>
        <end position="137"/>
    </location>
</feature>
<comment type="caution">
    <text evidence="5">The sequence shown here is derived from an EMBL/GenBank/DDBJ whole genome shotgun (WGS) entry which is preliminary data.</text>
</comment>
<dbReference type="InterPro" id="IPR000953">
    <property type="entry name" value="Chromo/chromo_shadow_dom"/>
</dbReference>
<protein>
    <recommendedName>
        <fullName evidence="4">Chromo domain-containing protein</fullName>
    </recommendedName>
</protein>
<evidence type="ECO:0000313" key="5">
    <source>
        <dbReference type="EMBL" id="KAK2086327.1"/>
    </source>
</evidence>
<accession>A0ABQ9TNH8</accession>
<feature type="domain" description="Chromo" evidence="4">
    <location>
        <begin position="48"/>
        <end position="106"/>
    </location>
</feature>
<organism evidence="5 6">
    <name type="scientific">Saguinus oedipus</name>
    <name type="common">Cotton-top tamarin</name>
    <name type="synonym">Oedipomidas oedipus</name>
    <dbReference type="NCBI Taxonomy" id="9490"/>
    <lineage>
        <taxon>Eukaryota</taxon>
        <taxon>Metazoa</taxon>
        <taxon>Chordata</taxon>
        <taxon>Craniata</taxon>
        <taxon>Vertebrata</taxon>
        <taxon>Euteleostomi</taxon>
        <taxon>Mammalia</taxon>
        <taxon>Eutheria</taxon>
        <taxon>Euarchontoglires</taxon>
        <taxon>Primates</taxon>
        <taxon>Haplorrhini</taxon>
        <taxon>Platyrrhini</taxon>
        <taxon>Cebidae</taxon>
        <taxon>Callitrichinae</taxon>
        <taxon>Saguinus</taxon>
    </lineage>
</organism>
<dbReference type="InterPro" id="IPR017984">
    <property type="entry name" value="Chromo_dom_subgr"/>
</dbReference>
<evidence type="ECO:0000259" key="4">
    <source>
        <dbReference type="PROSITE" id="PS50013"/>
    </source>
</evidence>
<keyword evidence="6" id="KW-1185">Reference proteome</keyword>
<evidence type="ECO:0000256" key="3">
    <source>
        <dbReference type="SAM" id="MobiDB-lite"/>
    </source>
</evidence>
<dbReference type="SMART" id="SM00298">
    <property type="entry name" value="CHROMO"/>
    <property type="match status" value="1"/>
</dbReference>
<gene>
    <name evidence="5" type="ORF">P7K49_035752</name>
</gene>
<dbReference type="Gene3D" id="2.40.50.40">
    <property type="match status" value="2"/>
</dbReference>
<comment type="subcellular location">
    <subcellularLocation>
        <location evidence="1">Nucleus</location>
    </subcellularLocation>
</comment>
<dbReference type="PROSITE" id="PS50013">
    <property type="entry name" value="CHROMO_2"/>
    <property type="match status" value="1"/>
</dbReference>
<dbReference type="Pfam" id="PF00385">
    <property type="entry name" value="Chromo"/>
    <property type="match status" value="1"/>
</dbReference>
<keyword evidence="2" id="KW-0539">Nucleus</keyword>
<evidence type="ECO:0000256" key="1">
    <source>
        <dbReference type="ARBA" id="ARBA00004123"/>
    </source>
</evidence>
<evidence type="ECO:0000313" key="6">
    <source>
        <dbReference type="Proteomes" id="UP001266305"/>
    </source>
</evidence>
<dbReference type="InterPro" id="IPR023780">
    <property type="entry name" value="Chromo_domain"/>
</dbReference>
<dbReference type="PANTHER" id="PTHR22812">
    <property type="entry name" value="CHROMOBOX PROTEIN"/>
    <property type="match status" value="1"/>
</dbReference>
<evidence type="ECO:0000256" key="2">
    <source>
        <dbReference type="ARBA" id="ARBA00023242"/>
    </source>
</evidence>
<feature type="region of interest" description="Disordered" evidence="3">
    <location>
        <begin position="173"/>
        <end position="199"/>
    </location>
</feature>
<dbReference type="Proteomes" id="UP001266305">
    <property type="component" value="Unassembled WGS sequence"/>
</dbReference>
<dbReference type="SUPFAM" id="SSF54160">
    <property type="entry name" value="Chromo domain-like"/>
    <property type="match status" value="1"/>
</dbReference>